<name>A0A7J7L7I8_9MAGN</name>
<accession>A0A7J7L7I8</accession>
<dbReference type="Proteomes" id="UP000541444">
    <property type="component" value="Unassembled WGS sequence"/>
</dbReference>
<evidence type="ECO:0000313" key="2">
    <source>
        <dbReference type="Proteomes" id="UP000541444"/>
    </source>
</evidence>
<evidence type="ECO:0000313" key="1">
    <source>
        <dbReference type="EMBL" id="KAF6138606.1"/>
    </source>
</evidence>
<gene>
    <name evidence="1" type="ORF">GIB67_032500</name>
</gene>
<dbReference type="EMBL" id="JACGCM010002568">
    <property type="protein sequence ID" value="KAF6138606.1"/>
    <property type="molecule type" value="Genomic_DNA"/>
</dbReference>
<sequence length="277" mass="29978">ATVDVVDCDKVYSVDVHLGRDSSRDGLKFEGKAFDSVVTVTFVIGTIRFTWFDFDREMDMPDGVCQETSSQAYDSATNGGVVYLGTYNASRTMNGKTFSGFHTNVQLSTLTSPRETSTQGDYQLSDGGAMHMGTDDGSRFINAQTCSTLHTNKLSTITILIPRKTSTKEYCHVSNGNSMHQGICDVSRIIKGQTGSGVHTNSDIALVIPRETNTQADDGGVIHLAIDNIFRTIDEITSSGVHTNPLSKFTNPRGTTQLDTNDAYSAANAKTDIESDS</sequence>
<protein>
    <submittedName>
        <fullName evidence="1">Uncharacterized protein</fullName>
    </submittedName>
</protein>
<proteinExistence type="predicted"/>
<comment type="caution">
    <text evidence="1">The sequence shown here is derived from an EMBL/GenBank/DDBJ whole genome shotgun (WGS) entry which is preliminary data.</text>
</comment>
<keyword evidence="2" id="KW-1185">Reference proteome</keyword>
<reference evidence="1 2" key="1">
    <citation type="journal article" date="2020" name="IScience">
        <title>Genome Sequencing of the Endangered Kingdonia uniflora (Circaeasteraceae, Ranunculales) Reveals Potential Mechanisms of Evolutionary Specialization.</title>
        <authorList>
            <person name="Sun Y."/>
            <person name="Deng T."/>
            <person name="Zhang A."/>
            <person name="Moore M.J."/>
            <person name="Landis J.B."/>
            <person name="Lin N."/>
            <person name="Zhang H."/>
            <person name="Zhang X."/>
            <person name="Huang J."/>
            <person name="Zhang X."/>
            <person name="Sun H."/>
            <person name="Wang H."/>
        </authorList>
    </citation>
    <scope>NUCLEOTIDE SEQUENCE [LARGE SCALE GENOMIC DNA]</scope>
    <source>
        <strain evidence="1">TB1705</strain>
        <tissue evidence="1">Leaf</tissue>
    </source>
</reference>
<organism evidence="1 2">
    <name type="scientific">Kingdonia uniflora</name>
    <dbReference type="NCBI Taxonomy" id="39325"/>
    <lineage>
        <taxon>Eukaryota</taxon>
        <taxon>Viridiplantae</taxon>
        <taxon>Streptophyta</taxon>
        <taxon>Embryophyta</taxon>
        <taxon>Tracheophyta</taxon>
        <taxon>Spermatophyta</taxon>
        <taxon>Magnoliopsida</taxon>
        <taxon>Ranunculales</taxon>
        <taxon>Circaeasteraceae</taxon>
        <taxon>Kingdonia</taxon>
    </lineage>
</organism>
<dbReference type="AlphaFoldDB" id="A0A7J7L7I8"/>
<feature type="non-terminal residue" evidence="1">
    <location>
        <position position="1"/>
    </location>
</feature>